<name>A0A919QF03_9ACTN</name>
<dbReference type="Proteomes" id="UP000640052">
    <property type="component" value="Unassembled WGS sequence"/>
</dbReference>
<accession>A0A919QF03</accession>
<protein>
    <submittedName>
        <fullName evidence="2">Uncharacterized protein</fullName>
    </submittedName>
</protein>
<dbReference type="AlphaFoldDB" id="A0A919QF03"/>
<keyword evidence="3" id="KW-1185">Reference proteome</keyword>
<reference evidence="2" key="1">
    <citation type="submission" date="2021-01" db="EMBL/GenBank/DDBJ databases">
        <title>Whole genome shotgun sequence of Acrocarpospora phusangensis NBRC 108782.</title>
        <authorList>
            <person name="Komaki H."/>
            <person name="Tamura T."/>
        </authorList>
    </citation>
    <scope>NUCLEOTIDE SEQUENCE</scope>
    <source>
        <strain evidence="2">NBRC 108782</strain>
    </source>
</reference>
<proteinExistence type="predicted"/>
<keyword evidence="1" id="KW-0732">Signal</keyword>
<organism evidence="2 3">
    <name type="scientific">Acrocarpospora phusangensis</name>
    <dbReference type="NCBI Taxonomy" id="1070424"/>
    <lineage>
        <taxon>Bacteria</taxon>
        <taxon>Bacillati</taxon>
        <taxon>Actinomycetota</taxon>
        <taxon>Actinomycetes</taxon>
        <taxon>Streptosporangiales</taxon>
        <taxon>Streptosporangiaceae</taxon>
        <taxon>Acrocarpospora</taxon>
    </lineage>
</organism>
<evidence type="ECO:0000313" key="3">
    <source>
        <dbReference type="Proteomes" id="UP000640052"/>
    </source>
</evidence>
<comment type="caution">
    <text evidence="2">The sequence shown here is derived from an EMBL/GenBank/DDBJ whole genome shotgun (WGS) entry which is preliminary data.</text>
</comment>
<sequence length="299" mass="30310">MTQRIGAAAGAVALVTAALVVPASPAFAALPGLQRVPGASITFQSEDSKNVLVQCPSGKQAVGGAYWITTSAAASVAVISVIPTGNPPTGMSATAVETDSTSGNWQLALQVFCVNPLPGMELVSGPGSASNSAATRHAEAECDDGKVMTGSGFSVANGAGQVVVTSWQPRGVATSTPTSVGVQADEEDSYSGTWSLRAWAICANPISGLTVTSVSHASQDVDSQQITRTCASGKRLLSAGFHVSLTDPDAPAGQIGIHNLDVDMNPVGNQATEVEANGTRFDSNDEDWSLTAYAICATA</sequence>
<dbReference type="EMBL" id="BOOA01000044">
    <property type="protein sequence ID" value="GIH26706.1"/>
    <property type="molecule type" value="Genomic_DNA"/>
</dbReference>
<evidence type="ECO:0000256" key="1">
    <source>
        <dbReference type="SAM" id="SignalP"/>
    </source>
</evidence>
<evidence type="ECO:0000313" key="2">
    <source>
        <dbReference type="EMBL" id="GIH26706.1"/>
    </source>
</evidence>
<dbReference type="RefSeq" id="WP_204043380.1">
    <property type="nucleotide sequence ID" value="NZ_BOOA01000044.1"/>
</dbReference>
<feature type="chain" id="PRO_5036811786" evidence="1">
    <location>
        <begin position="29"/>
        <end position="299"/>
    </location>
</feature>
<gene>
    <name evidence="2" type="ORF">Aph01nite_50160</name>
</gene>
<feature type="signal peptide" evidence="1">
    <location>
        <begin position="1"/>
        <end position="28"/>
    </location>
</feature>